<comment type="caution">
    <text evidence="1">The sequence shown here is derived from an EMBL/GenBank/DDBJ whole genome shotgun (WGS) entry which is preliminary data.</text>
</comment>
<accession>A0ACC0W0Q9</accession>
<reference evidence="1 2" key="1">
    <citation type="journal article" date="2022" name="bioRxiv">
        <title>The genome of the oomycete Peronosclerospora sorghi, a cosmopolitan pathogen of maize and sorghum, is inflated with dispersed pseudogenes.</title>
        <authorList>
            <person name="Fletcher K."/>
            <person name="Martin F."/>
            <person name="Isakeit T."/>
            <person name="Cavanaugh K."/>
            <person name="Magill C."/>
            <person name="Michelmore R."/>
        </authorList>
    </citation>
    <scope>NUCLEOTIDE SEQUENCE [LARGE SCALE GENOMIC DNA]</scope>
    <source>
        <strain evidence="1">P6</strain>
    </source>
</reference>
<sequence length="411" mass="47148">MSGDECRAEIPPLLTQNKQDASVYKQQYRQRWGEQHCGNVTLSMKVEDVEKFITKFTWLHETEVALQCLFDGEFDLQKAMRLLHANRRERHEALRDRNERLEPEAFKTAVETYGKKFHRVKQALGQKVTTQEVICTYYLWKQTTEYKNWRRRQKLKKCQMKRELDRLCLGDKSEVNLTVETSRGYHNRYCELCATGGKLLCCDGCARAYHFSCVQSPITTPSRKDDEWFCSYCQAVFGGAKPRKVLSDDNKYVLMCLPFPNFSCMPIESMVDTVSQEEDNELEENLDGNDDENFCSILRGDDVKNCDLQSGKFEEVTNNGLENTRANILSFPGVESGNSKQTLTRTAEVFAQNRQKGVESCGGSSLMGPSSPMKRVIEGSSAAMSGMRVSGRKRHRKIMAPRRIPPPQFDR</sequence>
<dbReference type="EMBL" id="CM047584">
    <property type="protein sequence ID" value="KAI9912042.1"/>
    <property type="molecule type" value="Genomic_DNA"/>
</dbReference>
<evidence type="ECO:0000313" key="2">
    <source>
        <dbReference type="Proteomes" id="UP001163321"/>
    </source>
</evidence>
<keyword evidence="2" id="KW-1185">Reference proteome</keyword>
<evidence type="ECO:0000313" key="1">
    <source>
        <dbReference type="EMBL" id="KAI9912042.1"/>
    </source>
</evidence>
<proteinExistence type="predicted"/>
<protein>
    <submittedName>
        <fullName evidence="1">Uncharacterized protein</fullName>
    </submittedName>
</protein>
<gene>
    <name evidence="1" type="ORF">PsorP6_008716</name>
</gene>
<dbReference type="Proteomes" id="UP001163321">
    <property type="component" value="Chromosome 5"/>
</dbReference>
<name>A0ACC0W0Q9_9STRA</name>
<organism evidence="1 2">
    <name type="scientific">Peronosclerospora sorghi</name>
    <dbReference type="NCBI Taxonomy" id="230839"/>
    <lineage>
        <taxon>Eukaryota</taxon>
        <taxon>Sar</taxon>
        <taxon>Stramenopiles</taxon>
        <taxon>Oomycota</taxon>
        <taxon>Peronosporomycetes</taxon>
        <taxon>Peronosporales</taxon>
        <taxon>Peronosporaceae</taxon>
        <taxon>Peronosclerospora</taxon>
    </lineage>
</organism>